<sequence length="169" mass="18742">MKLWPQYGLPVVLYDQIGCAASTHLPQTAGDKDFWQESLFVAELDNLVDYLKLRDGPGFHLFGQSWGGLLGVAFAARQPRGLKRLVLASGLANIDLSEKGIQLCRSGLPIDVQRVLEKCVQEGDYKSQAYRDAIAVFQKTFVCRADPLPEELIMSLNHLGEDPTVYGTM</sequence>
<proteinExistence type="inferred from homology"/>
<organism evidence="4 5">
    <name type="scientific">Diatrype stigma</name>
    <dbReference type="NCBI Taxonomy" id="117547"/>
    <lineage>
        <taxon>Eukaryota</taxon>
        <taxon>Fungi</taxon>
        <taxon>Dikarya</taxon>
        <taxon>Ascomycota</taxon>
        <taxon>Pezizomycotina</taxon>
        <taxon>Sordariomycetes</taxon>
        <taxon>Xylariomycetidae</taxon>
        <taxon>Xylariales</taxon>
        <taxon>Diatrypaceae</taxon>
        <taxon>Diatrype</taxon>
    </lineage>
</organism>
<dbReference type="AlphaFoldDB" id="A0AAN9URM4"/>
<keyword evidence="5" id="KW-1185">Reference proteome</keyword>
<accession>A0AAN9URM4</accession>
<dbReference type="Proteomes" id="UP001320420">
    <property type="component" value="Unassembled WGS sequence"/>
</dbReference>
<dbReference type="Gene3D" id="3.40.50.1820">
    <property type="entry name" value="alpha/beta hydrolase"/>
    <property type="match status" value="1"/>
</dbReference>
<dbReference type="InterPro" id="IPR029058">
    <property type="entry name" value="AB_hydrolase_fold"/>
</dbReference>
<name>A0AAN9URM4_9PEZI</name>
<feature type="domain" description="AB hydrolase-1" evidence="3">
    <location>
        <begin position="9"/>
        <end position="94"/>
    </location>
</feature>
<comment type="caution">
    <text evidence="4">The sequence shown here is derived from an EMBL/GenBank/DDBJ whole genome shotgun (WGS) entry which is preliminary data.</text>
</comment>
<dbReference type="InterPro" id="IPR000073">
    <property type="entry name" value="AB_hydrolase_1"/>
</dbReference>
<dbReference type="EMBL" id="JAKJXP020000042">
    <property type="protein sequence ID" value="KAK7751996.1"/>
    <property type="molecule type" value="Genomic_DNA"/>
</dbReference>
<comment type="similarity">
    <text evidence="1">Belongs to the peptidase S33 family.</text>
</comment>
<keyword evidence="2" id="KW-0378">Hydrolase</keyword>
<protein>
    <recommendedName>
        <fullName evidence="3">AB hydrolase-1 domain-containing protein</fullName>
    </recommendedName>
</protein>
<dbReference type="PRINTS" id="PR00793">
    <property type="entry name" value="PROAMNOPTASE"/>
</dbReference>
<evidence type="ECO:0000259" key="3">
    <source>
        <dbReference type="Pfam" id="PF00561"/>
    </source>
</evidence>
<evidence type="ECO:0000313" key="4">
    <source>
        <dbReference type="EMBL" id="KAK7751996.1"/>
    </source>
</evidence>
<dbReference type="GO" id="GO:0008233">
    <property type="term" value="F:peptidase activity"/>
    <property type="evidence" value="ECO:0007669"/>
    <property type="project" value="InterPro"/>
</dbReference>
<dbReference type="InterPro" id="IPR002410">
    <property type="entry name" value="Peptidase_S33"/>
</dbReference>
<dbReference type="Pfam" id="PF00561">
    <property type="entry name" value="Abhydrolase_1"/>
    <property type="match status" value="1"/>
</dbReference>
<evidence type="ECO:0000256" key="1">
    <source>
        <dbReference type="ARBA" id="ARBA00010088"/>
    </source>
</evidence>
<evidence type="ECO:0000313" key="5">
    <source>
        <dbReference type="Proteomes" id="UP001320420"/>
    </source>
</evidence>
<dbReference type="SUPFAM" id="SSF53474">
    <property type="entry name" value="alpha/beta-Hydrolases"/>
    <property type="match status" value="1"/>
</dbReference>
<gene>
    <name evidence="4" type="ORF">SLS62_005958</name>
</gene>
<dbReference type="GO" id="GO:0006508">
    <property type="term" value="P:proteolysis"/>
    <property type="evidence" value="ECO:0007669"/>
    <property type="project" value="InterPro"/>
</dbReference>
<reference evidence="4 5" key="1">
    <citation type="submission" date="2024-02" db="EMBL/GenBank/DDBJ databases">
        <title>De novo assembly and annotation of 12 fungi associated with fruit tree decline syndrome in Ontario, Canada.</title>
        <authorList>
            <person name="Sulman M."/>
            <person name="Ellouze W."/>
            <person name="Ilyukhin E."/>
        </authorList>
    </citation>
    <scope>NUCLEOTIDE SEQUENCE [LARGE SCALE GENOMIC DNA]</scope>
    <source>
        <strain evidence="4 5">M11/M66-122</strain>
    </source>
</reference>
<evidence type="ECO:0000256" key="2">
    <source>
        <dbReference type="ARBA" id="ARBA00022801"/>
    </source>
</evidence>